<dbReference type="SMART" id="SM00355">
    <property type="entry name" value="ZnF_C2H2"/>
    <property type="match status" value="2"/>
</dbReference>
<dbReference type="InterPro" id="IPR013087">
    <property type="entry name" value="Znf_C2H2_type"/>
</dbReference>
<sequence>MSVPEASFRVFKNMGNISAKGSTVFSRKAEHQCPYCFKIFGLRTDLKRHLRTHTGEKPFVCKYCDFRTALKGNLKRHFILVHNTSLPPKGL</sequence>
<keyword evidence="1" id="KW-0479">Metal-binding</keyword>
<evidence type="ECO:0000256" key="2">
    <source>
        <dbReference type="ARBA" id="ARBA00022771"/>
    </source>
</evidence>
<reference evidence="6 7" key="1">
    <citation type="submission" date="2023-11" db="EMBL/GenBank/DDBJ databases">
        <title>Halocaridina rubra genome assembly.</title>
        <authorList>
            <person name="Smith C."/>
        </authorList>
    </citation>
    <scope>NUCLEOTIDE SEQUENCE [LARGE SCALE GENOMIC DNA]</scope>
    <source>
        <strain evidence="6">EP-1</strain>
        <tissue evidence="6">Whole</tissue>
    </source>
</reference>
<evidence type="ECO:0000313" key="7">
    <source>
        <dbReference type="Proteomes" id="UP001381693"/>
    </source>
</evidence>
<dbReference type="FunFam" id="3.30.160.60:FF:000630">
    <property type="entry name" value="Zinc finger protein 180"/>
    <property type="match status" value="1"/>
</dbReference>
<name>A0AAN9AAD2_HALRR</name>
<dbReference type="GO" id="GO:0000981">
    <property type="term" value="F:DNA-binding transcription factor activity, RNA polymerase II-specific"/>
    <property type="evidence" value="ECO:0007669"/>
    <property type="project" value="TreeGrafter"/>
</dbReference>
<feature type="domain" description="C2H2-type" evidence="5">
    <location>
        <begin position="59"/>
        <end position="87"/>
    </location>
</feature>
<dbReference type="Gene3D" id="3.30.160.60">
    <property type="entry name" value="Classic Zinc Finger"/>
    <property type="match status" value="2"/>
</dbReference>
<evidence type="ECO:0000256" key="3">
    <source>
        <dbReference type="ARBA" id="ARBA00022833"/>
    </source>
</evidence>
<accession>A0AAN9AAD2</accession>
<gene>
    <name evidence="6" type="ORF">SK128_000480</name>
</gene>
<dbReference type="EMBL" id="JAXCGZ010005857">
    <property type="protein sequence ID" value="KAK7080588.1"/>
    <property type="molecule type" value="Genomic_DNA"/>
</dbReference>
<dbReference type="GO" id="GO:0008270">
    <property type="term" value="F:zinc ion binding"/>
    <property type="evidence" value="ECO:0007669"/>
    <property type="project" value="UniProtKB-KW"/>
</dbReference>
<keyword evidence="3" id="KW-0862">Zinc</keyword>
<dbReference type="PROSITE" id="PS00028">
    <property type="entry name" value="ZINC_FINGER_C2H2_1"/>
    <property type="match status" value="1"/>
</dbReference>
<dbReference type="GO" id="GO:0000978">
    <property type="term" value="F:RNA polymerase II cis-regulatory region sequence-specific DNA binding"/>
    <property type="evidence" value="ECO:0007669"/>
    <property type="project" value="TreeGrafter"/>
</dbReference>
<dbReference type="Pfam" id="PF13909">
    <property type="entry name" value="zf-H2C2_5"/>
    <property type="match status" value="1"/>
</dbReference>
<dbReference type="AlphaFoldDB" id="A0AAN9AAD2"/>
<dbReference type="FunFam" id="3.30.160.60:FF:001818">
    <property type="entry name" value="GDNF-inducible zinc finger protein 1 isoform X1"/>
    <property type="match status" value="1"/>
</dbReference>
<feature type="domain" description="C2H2-type" evidence="5">
    <location>
        <begin position="31"/>
        <end position="58"/>
    </location>
</feature>
<dbReference type="SUPFAM" id="SSF57667">
    <property type="entry name" value="beta-beta-alpha zinc fingers"/>
    <property type="match status" value="1"/>
</dbReference>
<dbReference type="InterPro" id="IPR036236">
    <property type="entry name" value="Znf_C2H2_sf"/>
</dbReference>
<dbReference type="PANTHER" id="PTHR23235:SF120">
    <property type="entry name" value="KRUPPEL-LIKE FACTOR 15"/>
    <property type="match status" value="1"/>
</dbReference>
<comment type="caution">
    <text evidence="6">The sequence shown here is derived from an EMBL/GenBank/DDBJ whole genome shotgun (WGS) entry which is preliminary data.</text>
</comment>
<evidence type="ECO:0000256" key="4">
    <source>
        <dbReference type="PROSITE-ProRule" id="PRU00042"/>
    </source>
</evidence>
<dbReference type="PANTHER" id="PTHR23235">
    <property type="entry name" value="KRUEPPEL-LIKE TRANSCRIPTION FACTOR"/>
    <property type="match status" value="1"/>
</dbReference>
<protein>
    <recommendedName>
        <fullName evidence="5">C2H2-type domain-containing protein</fullName>
    </recommendedName>
</protein>
<organism evidence="6 7">
    <name type="scientific">Halocaridina rubra</name>
    <name type="common">Hawaiian red shrimp</name>
    <dbReference type="NCBI Taxonomy" id="373956"/>
    <lineage>
        <taxon>Eukaryota</taxon>
        <taxon>Metazoa</taxon>
        <taxon>Ecdysozoa</taxon>
        <taxon>Arthropoda</taxon>
        <taxon>Crustacea</taxon>
        <taxon>Multicrustacea</taxon>
        <taxon>Malacostraca</taxon>
        <taxon>Eumalacostraca</taxon>
        <taxon>Eucarida</taxon>
        <taxon>Decapoda</taxon>
        <taxon>Pleocyemata</taxon>
        <taxon>Caridea</taxon>
        <taxon>Atyoidea</taxon>
        <taxon>Atyidae</taxon>
        <taxon>Halocaridina</taxon>
    </lineage>
</organism>
<evidence type="ECO:0000256" key="1">
    <source>
        <dbReference type="ARBA" id="ARBA00022723"/>
    </source>
</evidence>
<dbReference type="PROSITE" id="PS50157">
    <property type="entry name" value="ZINC_FINGER_C2H2_2"/>
    <property type="match status" value="2"/>
</dbReference>
<evidence type="ECO:0000313" key="6">
    <source>
        <dbReference type="EMBL" id="KAK7080588.1"/>
    </source>
</evidence>
<evidence type="ECO:0000259" key="5">
    <source>
        <dbReference type="PROSITE" id="PS50157"/>
    </source>
</evidence>
<dbReference type="Proteomes" id="UP001381693">
    <property type="component" value="Unassembled WGS sequence"/>
</dbReference>
<dbReference type="Pfam" id="PF00096">
    <property type="entry name" value="zf-C2H2"/>
    <property type="match status" value="1"/>
</dbReference>
<keyword evidence="2 4" id="KW-0863">Zinc-finger</keyword>
<proteinExistence type="predicted"/>
<keyword evidence="7" id="KW-1185">Reference proteome</keyword>